<dbReference type="AlphaFoldDB" id="A0A2D0N8C7"/>
<dbReference type="EMBL" id="PDUD01000024">
    <property type="protein sequence ID" value="PHN04735.1"/>
    <property type="molecule type" value="Genomic_DNA"/>
</dbReference>
<comment type="similarity">
    <text evidence="3">Belongs to the acetyltransferase family. RimJ subfamily.</text>
</comment>
<gene>
    <name evidence="5" type="ORF">CRP01_19665</name>
</gene>
<sequence length="185" mass="21143">MRATFLITGERLQLRPLELEDAPDLYHYARDPEVARHTAWTAHQDETESRDFIHHVLSRHSEEPGSIHLVWGIHPKAQTGMIGTVSFVQDSPSEAHIDYALSREHWGKGYVTEVVRRVVDWAFRELPDLKRINSGCLSRNIGSVKVLQKSGFSVTERYESRRGGKFGGALLETTLFSLERTDFLE</sequence>
<protein>
    <submittedName>
        <fullName evidence="5">GNAT family N-acetyltransferase</fullName>
    </submittedName>
</protein>
<dbReference type="InterPro" id="IPR000182">
    <property type="entry name" value="GNAT_dom"/>
</dbReference>
<name>A0A2D0N8C7_FLAN2</name>
<accession>A0A2D0N8C7</accession>
<evidence type="ECO:0000313" key="6">
    <source>
        <dbReference type="Proteomes" id="UP000223913"/>
    </source>
</evidence>
<dbReference type="GO" id="GO:0005737">
    <property type="term" value="C:cytoplasm"/>
    <property type="evidence" value="ECO:0007669"/>
    <property type="project" value="TreeGrafter"/>
</dbReference>
<comment type="caution">
    <text evidence="5">The sequence shown here is derived from an EMBL/GenBank/DDBJ whole genome shotgun (WGS) entry which is preliminary data.</text>
</comment>
<keyword evidence="1 5" id="KW-0808">Transferase</keyword>
<dbReference type="Proteomes" id="UP000223913">
    <property type="component" value="Unassembled WGS sequence"/>
</dbReference>
<evidence type="ECO:0000256" key="2">
    <source>
        <dbReference type="ARBA" id="ARBA00023315"/>
    </source>
</evidence>
<organism evidence="5 6">
    <name type="scientific">Flavilitoribacter nigricans (strain ATCC 23147 / DSM 23189 / NBRC 102662 / NCIMB 1420 / SS-2)</name>
    <name type="common">Lewinella nigricans</name>
    <dbReference type="NCBI Taxonomy" id="1122177"/>
    <lineage>
        <taxon>Bacteria</taxon>
        <taxon>Pseudomonadati</taxon>
        <taxon>Bacteroidota</taxon>
        <taxon>Saprospiria</taxon>
        <taxon>Saprospirales</taxon>
        <taxon>Lewinellaceae</taxon>
        <taxon>Flavilitoribacter</taxon>
    </lineage>
</organism>
<dbReference type="OrthoDB" id="9788916at2"/>
<dbReference type="PROSITE" id="PS51186">
    <property type="entry name" value="GNAT"/>
    <property type="match status" value="1"/>
</dbReference>
<evidence type="ECO:0000259" key="4">
    <source>
        <dbReference type="PROSITE" id="PS51186"/>
    </source>
</evidence>
<evidence type="ECO:0000313" key="5">
    <source>
        <dbReference type="EMBL" id="PHN04735.1"/>
    </source>
</evidence>
<dbReference type="PANTHER" id="PTHR43792:SF8">
    <property type="entry name" value="[RIBOSOMAL PROTEIN US5]-ALANINE N-ACETYLTRANSFERASE"/>
    <property type="match status" value="1"/>
</dbReference>
<dbReference type="Pfam" id="PF13302">
    <property type="entry name" value="Acetyltransf_3"/>
    <property type="match status" value="1"/>
</dbReference>
<dbReference type="InterPro" id="IPR016181">
    <property type="entry name" value="Acyl_CoA_acyltransferase"/>
</dbReference>
<keyword evidence="2" id="KW-0012">Acyltransferase</keyword>
<evidence type="ECO:0000256" key="1">
    <source>
        <dbReference type="ARBA" id="ARBA00022679"/>
    </source>
</evidence>
<evidence type="ECO:0000256" key="3">
    <source>
        <dbReference type="ARBA" id="ARBA00038502"/>
    </source>
</evidence>
<dbReference type="PANTHER" id="PTHR43792">
    <property type="entry name" value="GNAT FAMILY, PUTATIVE (AFU_ORTHOLOGUE AFUA_3G00765)-RELATED-RELATED"/>
    <property type="match status" value="1"/>
</dbReference>
<dbReference type="GO" id="GO:0008999">
    <property type="term" value="F:protein-N-terminal-alanine acetyltransferase activity"/>
    <property type="evidence" value="ECO:0007669"/>
    <property type="project" value="TreeGrafter"/>
</dbReference>
<keyword evidence="6" id="KW-1185">Reference proteome</keyword>
<dbReference type="Gene3D" id="3.40.630.30">
    <property type="match status" value="1"/>
</dbReference>
<reference evidence="5 6" key="1">
    <citation type="submission" date="2017-10" db="EMBL/GenBank/DDBJ databases">
        <title>The draft genome sequence of Lewinella nigricans NBRC 102662.</title>
        <authorList>
            <person name="Wang K."/>
        </authorList>
    </citation>
    <scope>NUCLEOTIDE SEQUENCE [LARGE SCALE GENOMIC DNA]</scope>
    <source>
        <strain evidence="5 6">NBRC 102662</strain>
    </source>
</reference>
<dbReference type="InterPro" id="IPR051531">
    <property type="entry name" value="N-acetyltransferase"/>
</dbReference>
<dbReference type="SUPFAM" id="SSF55729">
    <property type="entry name" value="Acyl-CoA N-acyltransferases (Nat)"/>
    <property type="match status" value="1"/>
</dbReference>
<feature type="domain" description="N-acetyltransferase" evidence="4">
    <location>
        <begin position="12"/>
        <end position="177"/>
    </location>
</feature>
<proteinExistence type="inferred from homology"/>
<dbReference type="RefSeq" id="WP_099151794.1">
    <property type="nucleotide sequence ID" value="NZ_PDUD01000024.1"/>
</dbReference>